<protein>
    <submittedName>
        <fullName evidence="3">Uncharacterized protein</fullName>
    </submittedName>
</protein>
<feature type="region of interest" description="Disordered" evidence="1">
    <location>
        <begin position="157"/>
        <end position="200"/>
    </location>
</feature>
<keyword evidence="4" id="KW-1185">Reference proteome</keyword>
<evidence type="ECO:0000313" key="3">
    <source>
        <dbReference type="EMBL" id="QUW03234.1"/>
    </source>
</evidence>
<keyword evidence="2" id="KW-0812">Transmembrane</keyword>
<gene>
    <name evidence="3" type="ORF">J8C06_01990</name>
</gene>
<keyword evidence="2" id="KW-1133">Transmembrane helix</keyword>
<proteinExistence type="predicted"/>
<feature type="region of interest" description="Disordered" evidence="1">
    <location>
        <begin position="271"/>
        <end position="299"/>
    </location>
</feature>
<name>A0ABX8B8G6_9BACT</name>
<sequence length="377" mass="40651">MTDGVQLLFFSVLGLAGQVVAVGGALLAFRLGAQMERRRDRSRRLLLPTADPSSRPRLNEGSSPEATPLLDAKSAALLRQLRLPPVTDQAALFAWYSRLQLEGMALATDLAPVIQVNFRQALGAIRDILETQNLDDRYELLAAALLPVYESLHVEPAAPKPETPVSFTPSPVSRFTANGHQAASAAYRETPPRASEKSSLASLFEQVEAAARARDALTTNPSGTHHGEEIHPGQDQSAFGKTMLEADSAAPGSHLDTSRLSRRLAEILKTADRNDHLGDPADSSQRASEPGGADHGAPDLHLVMPPLKSRLKRNGTLTPEQDVARKAAYVVGQAREWYGRPDITLREVQSACAAFGLEFNEVAARTELAKPLAEEVS</sequence>
<keyword evidence="2" id="KW-0472">Membrane</keyword>
<evidence type="ECO:0000313" key="4">
    <source>
        <dbReference type="Proteomes" id="UP000676506"/>
    </source>
</evidence>
<dbReference type="Proteomes" id="UP000676506">
    <property type="component" value="Chromosome 1"/>
</dbReference>
<organism evidence="3 4">
    <name type="scientific">Chloracidobacterium validum</name>
    <dbReference type="NCBI Taxonomy" id="2821543"/>
    <lineage>
        <taxon>Bacteria</taxon>
        <taxon>Pseudomonadati</taxon>
        <taxon>Acidobacteriota</taxon>
        <taxon>Terriglobia</taxon>
        <taxon>Terriglobales</taxon>
        <taxon>Acidobacteriaceae</taxon>
        <taxon>Chloracidobacterium</taxon>
    </lineage>
</organism>
<feature type="region of interest" description="Disordered" evidence="1">
    <location>
        <begin position="47"/>
        <end position="67"/>
    </location>
</feature>
<dbReference type="RefSeq" id="WP_211429125.1">
    <property type="nucleotide sequence ID" value="NZ_CP072648.1"/>
</dbReference>
<accession>A0ABX8B8G6</accession>
<evidence type="ECO:0000256" key="2">
    <source>
        <dbReference type="SAM" id="Phobius"/>
    </source>
</evidence>
<feature type="compositionally biased region" description="Polar residues" evidence="1">
    <location>
        <begin position="165"/>
        <end position="181"/>
    </location>
</feature>
<evidence type="ECO:0000256" key="1">
    <source>
        <dbReference type="SAM" id="MobiDB-lite"/>
    </source>
</evidence>
<dbReference type="EMBL" id="CP072648">
    <property type="protein sequence ID" value="QUW03234.1"/>
    <property type="molecule type" value="Genomic_DNA"/>
</dbReference>
<feature type="transmembrane region" description="Helical" evidence="2">
    <location>
        <begin position="6"/>
        <end position="29"/>
    </location>
</feature>
<reference evidence="3 4" key="1">
    <citation type="submission" date="2021-03" db="EMBL/GenBank/DDBJ databases">
        <title>Genomic and phenotypic characterization of Chloracidobacterium isolates provides evidence for multiple species.</title>
        <authorList>
            <person name="Saini M.K."/>
            <person name="Costas A.M.G."/>
            <person name="Tank M."/>
            <person name="Bryant D.A."/>
        </authorList>
    </citation>
    <scope>NUCLEOTIDE SEQUENCE [LARGE SCALE GENOMIC DNA]</scope>
    <source>
        <strain evidence="3 4">BV2-C</strain>
    </source>
</reference>